<evidence type="ECO:0000313" key="3">
    <source>
        <dbReference type="Proteomes" id="UP000176923"/>
    </source>
</evidence>
<feature type="transmembrane region" description="Helical" evidence="1">
    <location>
        <begin position="278"/>
        <end position="299"/>
    </location>
</feature>
<evidence type="ECO:0000256" key="1">
    <source>
        <dbReference type="SAM" id="Phobius"/>
    </source>
</evidence>
<feature type="transmembrane region" description="Helical" evidence="1">
    <location>
        <begin position="111"/>
        <end position="129"/>
    </location>
</feature>
<feature type="transmembrane region" description="Helical" evidence="1">
    <location>
        <begin position="230"/>
        <end position="249"/>
    </location>
</feature>
<organism evidence="2 3">
    <name type="scientific">Candidatus Gottesmanbacteria bacterium RIFCSPHIGHO2_02_FULL_39_11</name>
    <dbReference type="NCBI Taxonomy" id="1798382"/>
    <lineage>
        <taxon>Bacteria</taxon>
        <taxon>Candidatus Gottesmaniibacteriota</taxon>
    </lineage>
</organism>
<feature type="transmembrane region" description="Helical" evidence="1">
    <location>
        <begin position="7"/>
        <end position="28"/>
    </location>
</feature>
<dbReference type="EMBL" id="MFJL01000014">
    <property type="protein sequence ID" value="OGG16292.1"/>
    <property type="molecule type" value="Genomic_DNA"/>
</dbReference>
<sequence>MLVKKKLLFVLIIVQSFLLFSPLLSVYFSQDDFFILEISHVIKVSDFFHFFIPRPDVQFYRPLGSETFFWLGRSIFGWNAPAFHLFLWPFFIFSIFLVYKISKKILKSSRGGLIILLWYGTSAVHYNTLSWLANSSYSIGAFLFFLCFYIFIYFKPSSVRTFSLCFIFLLALLTNEFTFLLPFVLFIFELLTKGKNSLKLGKRLFVSLGIIMLGYGMLRSVFRSDLASYPVSLNQSIISSYRFFLLYFLNWPEAVKDNFLKYWMIRPEFVNTFHTETAVWMLNTVSVFAVALFPLFILFKKHMIHKRDYVTILFLLFWLLISLSPIVIIPSHIAPHHGSISLLPFLILIFYPVIKISLKSLKYQIICLFAILIWVYASIITVKFDQDNHWIKRRADIAKYWIGEADKKRDIIQSSNKVVINKDDKEIQVALFDEKAFREYFNNSGLTVVYQKESSGSTLYSPILLK</sequence>
<comment type="caution">
    <text evidence="2">The sequence shown here is derived from an EMBL/GenBank/DDBJ whole genome shotgun (WGS) entry which is preliminary data.</text>
</comment>
<dbReference type="STRING" id="1798382.A3D77_02430"/>
<dbReference type="Proteomes" id="UP000176923">
    <property type="component" value="Unassembled WGS sequence"/>
</dbReference>
<protein>
    <recommendedName>
        <fullName evidence="4">Glycosyltransferase RgtA/B/C/D-like domain-containing protein</fullName>
    </recommendedName>
</protein>
<feature type="transmembrane region" description="Helical" evidence="1">
    <location>
        <begin position="135"/>
        <end position="154"/>
    </location>
</feature>
<keyword evidence="1" id="KW-0472">Membrane</keyword>
<feature type="transmembrane region" description="Helical" evidence="1">
    <location>
        <begin position="75"/>
        <end position="99"/>
    </location>
</feature>
<reference evidence="2 3" key="1">
    <citation type="journal article" date="2016" name="Nat. Commun.">
        <title>Thousands of microbial genomes shed light on interconnected biogeochemical processes in an aquifer system.</title>
        <authorList>
            <person name="Anantharaman K."/>
            <person name="Brown C.T."/>
            <person name="Hug L.A."/>
            <person name="Sharon I."/>
            <person name="Castelle C.J."/>
            <person name="Probst A.J."/>
            <person name="Thomas B.C."/>
            <person name="Singh A."/>
            <person name="Wilkins M.J."/>
            <person name="Karaoz U."/>
            <person name="Brodie E.L."/>
            <person name="Williams K.H."/>
            <person name="Hubbard S.S."/>
            <person name="Banfield J.F."/>
        </authorList>
    </citation>
    <scope>NUCLEOTIDE SEQUENCE [LARGE SCALE GENOMIC DNA]</scope>
</reference>
<accession>A0A1F5ZVX6</accession>
<keyword evidence="1" id="KW-0812">Transmembrane</keyword>
<evidence type="ECO:0000313" key="2">
    <source>
        <dbReference type="EMBL" id="OGG16292.1"/>
    </source>
</evidence>
<keyword evidence="1" id="KW-1133">Transmembrane helix</keyword>
<feature type="transmembrane region" description="Helical" evidence="1">
    <location>
        <begin position="166"/>
        <end position="188"/>
    </location>
</feature>
<feature type="transmembrane region" description="Helical" evidence="1">
    <location>
        <begin position="365"/>
        <end position="384"/>
    </location>
</feature>
<evidence type="ECO:0008006" key="4">
    <source>
        <dbReference type="Google" id="ProtNLM"/>
    </source>
</evidence>
<feature type="transmembrane region" description="Helical" evidence="1">
    <location>
        <begin position="200"/>
        <end position="218"/>
    </location>
</feature>
<proteinExistence type="predicted"/>
<name>A0A1F5ZVX6_9BACT</name>
<feature type="transmembrane region" description="Helical" evidence="1">
    <location>
        <begin position="339"/>
        <end position="358"/>
    </location>
</feature>
<feature type="transmembrane region" description="Helical" evidence="1">
    <location>
        <begin position="311"/>
        <end position="333"/>
    </location>
</feature>
<dbReference type="AlphaFoldDB" id="A0A1F5ZVX6"/>
<gene>
    <name evidence="2" type="ORF">A3D77_02430</name>
</gene>